<feature type="region of interest" description="Disordered" evidence="2">
    <location>
        <begin position="125"/>
        <end position="150"/>
    </location>
</feature>
<dbReference type="EMBL" id="AQHV01000004">
    <property type="protein sequence ID" value="KKB59016.1"/>
    <property type="molecule type" value="Genomic_DNA"/>
</dbReference>
<dbReference type="NCBIfam" id="TIGR01201">
    <property type="entry name" value="HU_rel"/>
    <property type="match status" value="1"/>
</dbReference>
<proteinExistence type="predicted"/>
<organism evidence="4 5">
    <name type="scientific">Parabacteroides goldsteinii DSM 19448 = WAL 12034</name>
    <dbReference type="NCBI Taxonomy" id="927665"/>
    <lineage>
        <taxon>Bacteria</taxon>
        <taxon>Pseudomonadati</taxon>
        <taxon>Bacteroidota</taxon>
        <taxon>Bacteroidia</taxon>
        <taxon>Bacteroidales</taxon>
        <taxon>Tannerellaceae</taxon>
        <taxon>Parabacteroides</taxon>
    </lineage>
</organism>
<reference evidence="4 5" key="1">
    <citation type="submission" date="2013-04" db="EMBL/GenBank/DDBJ databases">
        <title>The Genome Sequence of Parabacteroides goldsteinii DSM 19448.</title>
        <authorList>
            <consortium name="The Broad Institute Genomics Platform"/>
            <person name="Earl A."/>
            <person name="Ward D."/>
            <person name="Feldgarden M."/>
            <person name="Gevers D."/>
            <person name="Martens E."/>
            <person name="Sakamoto M."/>
            <person name="Benno Y."/>
            <person name="Song Y."/>
            <person name="Liu C."/>
            <person name="Lee J."/>
            <person name="Bolanos M."/>
            <person name="Vaisanen M.L."/>
            <person name="Finegold S.M."/>
            <person name="Walker B."/>
            <person name="Young S."/>
            <person name="Zeng Q."/>
            <person name="Gargeya S."/>
            <person name="Fitzgerald M."/>
            <person name="Haas B."/>
            <person name="Abouelleil A."/>
            <person name="Allen A.W."/>
            <person name="Alvarado L."/>
            <person name="Arachchi H.M."/>
            <person name="Berlin A.M."/>
            <person name="Chapman S.B."/>
            <person name="Gainer-Dewar J."/>
            <person name="Goldberg J."/>
            <person name="Griggs A."/>
            <person name="Gujja S."/>
            <person name="Hansen M."/>
            <person name="Howarth C."/>
            <person name="Imamovic A."/>
            <person name="Ireland A."/>
            <person name="Larimer J."/>
            <person name="McCowan C."/>
            <person name="Murphy C."/>
            <person name="Pearson M."/>
            <person name="Poon T.W."/>
            <person name="Priest M."/>
            <person name="Roberts A."/>
            <person name="Saif S."/>
            <person name="Shea T."/>
            <person name="Sisk P."/>
            <person name="Sykes S."/>
            <person name="Wortman J."/>
            <person name="Nusbaum C."/>
            <person name="Birren B."/>
        </authorList>
    </citation>
    <scope>NUCLEOTIDE SEQUENCE [LARGE SCALE GENOMIC DNA]</scope>
    <source>
        <strain evidence="4 5">DSM 19448</strain>
    </source>
</reference>
<dbReference type="SUPFAM" id="SSF47729">
    <property type="entry name" value="IHF-like DNA-binding proteins"/>
    <property type="match status" value="1"/>
</dbReference>
<dbReference type="InterPro" id="IPR010992">
    <property type="entry name" value="IHF-like_DNA-bd_dom_sf"/>
</dbReference>
<gene>
    <name evidence="4" type="ORF">HMPREF1535_00841</name>
</gene>
<dbReference type="Proteomes" id="UP000033047">
    <property type="component" value="Unassembled WGS sequence"/>
</dbReference>
<dbReference type="Gene3D" id="4.10.520.10">
    <property type="entry name" value="IHF-like DNA-binding proteins"/>
    <property type="match status" value="1"/>
</dbReference>
<sequence>MSVKYKLVLKKDLTQGAVADAKRYYASAPVSGMMDFDSICELIADRSTASDGDVALVVLGLIRAMEEALLRNEVVQLGRLGNFRLSIGSSGTVEEKDFQANMIRKPKIIFTPGDKLRAMIEKVSLERIGKEPETPEEGGSGGGSDRPEIE</sequence>
<evidence type="ECO:0000313" key="4">
    <source>
        <dbReference type="EMBL" id="KKB59016.1"/>
    </source>
</evidence>
<dbReference type="STRING" id="927665.HMPREF1535_00841"/>
<dbReference type="PATRIC" id="fig|927665.4.peg.859"/>
<name>A0A0F5JMK0_9BACT</name>
<dbReference type="InterPro" id="IPR041607">
    <property type="entry name" value="HU-HIG"/>
</dbReference>
<evidence type="ECO:0000256" key="1">
    <source>
        <dbReference type="ARBA" id="ARBA00023125"/>
    </source>
</evidence>
<dbReference type="InterPro" id="IPR005902">
    <property type="entry name" value="HU_DNA-bd_put"/>
</dbReference>
<dbReference type="RefSeq" id="WP_046145368.1">
    <property type="nucleotide sequence ID" value="NZ_KQ033912.1"/>
</dbReference>
<evidence type="ECO:0000313" key="5">
    <source>
        <dbReference type="Proteomes" id="UP000033047"/>
    </source>
</evidence>
<dbReference type="GO" id="GO:0003677">
    <property type="term" value="F:DNA binding"/>
    <property type="evidence" value="ECO:0007669"/>
    <property type="project" value="UniProtKB-KW"/>
</dbReference>
<feature type="domain" description="HU" evidence="3">
    <location>
        <begin position="1"/>
        <end position="127"/>
    </location>
</feature>
<dbReference type="AlphaFoldDB" id="A0A0F5JMK0"/>
<accession>A0A0F5JMK0</accession>
<keyword evidence="1" id="KW-0238">DNA-binding</keyword>
<protein>
    <recommendedName>
        <fullName evidence="3">HU domain-containing protein</fullName>
    </recommendedName>
</protein>
<dbReference type="Pfam" id="PF18291">
    <property type="entry name" value="HU-HIG"/>
    <property type="match status" value="1"/>
</dbReference>
<evidence type="ECO:0000259" key="3">
    <source>
        <dbReference type="Pfam" id="PF18291"/>
    </source>
</evidence>
<dbReference type="HOGENOM" id="CLU_112331_4_1_10"/>
<evidence type="ECO:0000256" key="2">
    <source>
        <dbReference type="SAM" id="MobiDB-lite"/>
    </source>
</evidence>
<comment type="caution">
    <text evidence="4">The sequence shown here is derived from an EMBL/GenBank/DDBJ whole genome shotgun (WGS) entry which is preliminary data.</text>
</comment>